<feature type="transmembrane region" description="Helical" evidence="1">
    <location>
        <begin position="191"/>
        <end position="208"/>
    </location>
</feature>
<evidence type="ECO:0000313" key="5">
    <source>
        <dbReference type="Proteomes" id="UP000722125"/>
    </source>
</evidence>
<proteinExistence type="predicted"/>
<dbReference type="PANTHER" id="PTHR23028:SF53">
    <property type="entry name" value="ACYL_TRANSF_3 DOMAIN-CONTAINING PROTEIN"/>
    <property type="match status" value="1"/>
</dbReference>
<dbReference type="EMBL" id="JAHBOH010000001">
    <property type="protein sequence ID" value="MBT0994617.1"/>
    <property type="molecule type" value="Genomic_DNA"/>
</dbReference>
<keyword evidence="5" id="KW-1185">Reference proteome</keyword>
<feature type="transmembrane region" description="Helical" evidence="1">
    <location>
        <begin position="272"/>
        <end position="294"/>
    </location>
</feature>
<dbReference type="Pfam" id="PF01757">
    <property type="entry name" value="Acyl_transf_3"/>
    <property type="match status" value="1"/>
</dbReference>
<feature type="transmembrane region" description="Helical" evidence="1">
    <location>
        <begin position="306"/>
        <end position="331"/>
    </location>
</feature>
<evidence type="ECO:0000256" key="1">
    <source>
        <dbReference type="SAM" id="Phobius"/>
    </source>
</evidence>
<keyword evidence="4" id="KW-0808">Transferase</keyword>
<keyword evidence="1" id="KW-0812">Transmembrane</keyword>
<feature type="domain" description="Acyltransferase 3" evidence="2">
    <location>
        <begin position="25"/>
        <end position="329"/>
    </location>
</feature>
<reference evidence="4 5" key="1">
    <citation type="submission" date="2021-05" db="EMBL/GenBank/DDBJ databases">
        <title>Description of Cellulomonas sp. DKR-3 sp. nov.</title>
        <authorList>
            <person name="Dahal R.H."/>
            <person name="Chaudhary D.K."/>
        </authorList>
    </citation>
    <scope>NUCLEOTIDE SEQUENCE [LARGE SCALE GENOMIC DNA]</scope>
    <source>
        <strain evidence="4 5">DKR-3</strain>
    </source>
</reference>
<evidence type="ECO:0000259" key="2">
    <source>
        <dbReference type="Pfam" id="PF01757"/>
    </source>
</evidence>
<feature type="transmembrane region" description="Helical" evidence="1">
    <location>
        <begin position="91"/>
        <end position="111"/>
    </location>
</feature>
<dbReference type="Pfam" id="PF19040">
    <property type="entry name" value="SGNH"/>
    <property type="match status" value="1"/>
</dbReference>
<dbReference type="PANTHER" id="PTHR23028">
    <property type="entry name" value="ACETYLTRANSFERASE"/>
    <property type="match status" value="1"/>
</dbReference>
<name>A0ABS5TZU4_9CELL</name>
<dbReference type="InterPro" id="IPR043968">
    <property type="entry name" value="SGNH"/>
</dbReference>
<feature type="transmembrane region" description="Helical" evidence="1">
    <location>
        <begin position="337"/>
        <end position="355"/>
    </location>
</feature>
<protein>
    <submittedName>
        <fullName evidence="4">Acyltransferase</fullName>
    </submittedName>
</protein>
<keyword evidence="1" id="KW-1133">Transmembrane helix</keyword>
<feature type="transmembrane region" description="Helical" evidence="1">
    <location>
        <begin position="163"/>
        <end position="179"/>
    </location>
</feature>
<accession>A0ABS5TZU4</accession>
<dbReference type="Proteomes" id="UP000722125">
    <property type="component" value="Unassembled WGS sequence"/>
</dbReference>
<keyword evidence="4" id="KW-0012">Acyltransferase</keyword>
<dbReference type="InterPro" id="IPR050879">
    <property type="entry name" value="Acyltransferase_3"/>
</dbReference>
<dbReference type="RefSeq" id="WP_214349883.1">
    <property type="nucleotide sequence ID" value="NZ_JAHBOH010000001.1"/>
</dbReference>
<dbReference type="GO" id="GO:0016746">
    <property type="term" value="F:acyltransferase activity"/>
    <property type="evidence" value="ECO:0007669"/>
    <property type="project" value="UniProtKB-KW"/>
</dbReference>
<feature type="transmembrane region" description="Helical" evidence="1">
    <location>
        <begin position="375"/>
        <end position="397"/>
    </location>
</feature>
<evidence type="ECO:0000313" key="4">
    <source>
        <dbReference type="EMBL" id="MBT0994617.1"/>
    </source>
</evidence>
<keyword evidence="1" id="KW-0472">Membrane</keyword>
<feature type="transmembrane region" description="Helical" evidence="1">
    <location>
        <begin position="50"/>
        <end position="70"/>
    </location>
</feature>
<feature type="domain" description="SGNH" evidence="3">
    <location>
        <begin position="456"/>
        <end position="685"/>
    </location>
</feature>
<comment type="caution">
    <text evidence="4">The sequence shown here is derived from an EMBL/GenBank/DDBJ whole genome shotgun (WGS) entry which is preliminary data.</text>
</comment>
<evidence type="ECO:0000259" key="3">
    <source>
        <dbReference type="Pfam" id="PF19040"/>
    </source>
</evidence>
<feature type="transmembrane region" description="Helical" evidence="1">
    <location>
        <begin position="214"/>
        <end position="236"/>
    </location>
</feature>
<sequence>MAGSDTVLARAGAPAGQRGAAFRPDIEGLRAIAVGLVLVYHAGVDQIPGGFVGVDIFFVLSGFLITGLLVRELERTGRVSLPRFYARRAKRLLPATAVVLVVTALLTWWFIPVTQWRAFGGDIVSAALYVVNWRLADRSVDYLAEGTGASPVQHFWSLAVEEQYYIVWPLLLLLVGLVVRRTRAKVRPTMAVALALIVLPSLAWSVHLTSTQPAVAFFVTTTRLWELGIGAAVAIGATQWSRLPALASAVLGWAGLGAIVASAFVLSATTPWPGSAALLPTLGTAAVVVAGFRGGGPARLLAWRPMVWVGGMSYSLYLWHWPLVVAATFAAGGELGAKRGLLVTAAAFVPAWLSLKLVENPVRFSTWVGARARHALVVGVACTVVGVLAGVAILLAVPKAPPAPPDLQPEDPTSRVGAEVLVADGPQAGAPQDTSRFITPAPVDAVDDVPEAYDQECQVESDGAEPKPCSWGDPDGTLDVAVVGDSKALQWTSAFDEVGRTEGWRVTTWTKSACAFADVVQTQDGAPYDTCTQWNDAVLAELRAAPPDVLVTSQRSTSAMPPEGGDSSSDAMVEGLERRWQEVTDLGTRVVVLLDNPAPPDDVYECVAENLESLTTCAFDRSEGIEDSAAPEQTAAAQAMGDTVGVADMTRWVCPTDVCAPVIGDVLVYRQGSHITDTYVRSTATMLRDELVAAIGAAGTEES</sequence>
<gene>
    <name evidence="4" type="ORF">KIN34_09990</name>
</gene>
<dbReference type="InterPro" id="IPR002656">
    <property type="entry name" value="Acyl_transf_3_dom"/>
</dbReference>
<feature type="transmembrane region" description="Helical" evidence="1">
    <location>
        <begin position="243"/>
        <end position="266"/>
    </location>
</feature>
<organism evidence="4 5">
    <name type="scientific">Cellulomonas fulva</name>
    <dbReference type="NCBI Taxonomy" id="2835530"/>
    <lineage>
        <taxon>Bacteria</taxon>
        <taxon>Bacillati</taxon>
        <taxon>Actinomycetota</taxon>
        <taxon>Actinomycetes</taxon>
        <taxon>Micrococcales</taxon>
        <taxon>Cellulomonadaceae</taxon>
        <taxon>Cellulomonas</taxon>
    </lineage>
</organism>